<reference evidence="2 3" key="1">
    <citation type="submission" date="2019-05" db="EMBL/GenBank/DDBJ databases">
        <title>We sequenced the genome of Paenibacillus hemerocallicola KCTC 33185 for further insight into its adaptation and study the phylogeny of Paenibacillus.</title>
        <authorList>
            <person name="Narsing Rao M.P."/>
        </authorList>
    </citation>
    <scope>NUCLEOTIDE SEQUENCE [LARGE SCALE GENOMIC DNA]</scope>
    <source>
        <strain evidence="2 3">KCTC 33185</strain>
    </source>
</reference>
<dbReference type="OrthoDB" id="2490949at2"/>
<gene>
    <name evidence="2" type="ORF">FE784_03570</name>
</gene>
<dbReference type="AlphaFoldDB" id="A0A5C4TGQ2"/>
<proteinExistence type="predicted"/>
<dbReference type="InterPro" id="IPR028208">
    <property type="entry name" value="Effector_pro_NleD-like"/>
</dbReference>
<evidence type="ECO:0000256" key="1">
    <source>
        <dbReference type="SAM" id="MobiDB-lite"/>
    </source>
</evidence>
<dbReference type="Proteomes" id="UP000307943">
    <property type="component" value="Unassembled WGS sequence"/>
</dbReference>
<accession>A0A5C4TGQ2</accession>
<keyword evidence="3" id="KW-1185">Reference proteome</keyword>
<dbReference type="EMBL" id="VDCQ01000003">
    <property type="protein sequence ID" value="TNJ67836.1"/>
    <property type="molecule type" value="Genomic_DNA"/>
</dbReference>
<evidence type="ECO:0000313" key="3">
    <source>
        <dbReference type="Proteomes" id="UP000307943"/>
    </source>
</evidence>
<sequence length="588" mass="66353">MERIRNWRAGQGKRDMSRPVRSTETNRAVPTTMWTHVLQMQRTVGNRAVGQWLTRSHTPATTIQMMRDKDTFLTQRTPREGQNERLEQIADQLEQYRSLSSENDANGQLRLHALKQLDTHIHSWMNTFVERKINDVPNGALLMSLLKESEDEHRELVKDIARQEALVPIDTAGMGGETIETVHTIWREIVAGAGNIKILEKTEGFRDRMLAAIAKLLQGPNGRKLIAELNAAQDSDKKQVILSSNFAAELTGTGIADTTSNEAIPKSDLESKDKRYNFKPAKDDELGGVDMAAIPEFGGEAGDASAINLFLHENRGQPFFKFNGKVYKTGQSTGSLVRINDEGMKKLVGQRNQEIATPEFVTVGHELGHASRFMKGMVPDSFVGVDQFGVGGKADQKLWHNSEEYLNINSVENEVRDDHGIGKRKYHVGSVDDVNKQVLHERYDLRRMALFNRFEWAARQLFNHREANRVLRADYVEPQADFGDPDAIALLMRQLDELEPILTALEPLKGKTPDDLYAKANKGVKARLDDDEPFQEYKFLFEQAIEKAPLDGLAAELGRLYELAKGRSMSMEFKAASLLEDVDFDFNF</sequence>
<feature type="region of interest" description="Disordered" evidence="1">
    <location>
        <begin position="1"/>
        <end position="26"/>
    </location>
</feature>
<protein>
    <submittedName>
        <fullName evidence="2">Uncharacterized protein</fullName>
    </submittedName>
</protein>
<dbReference type="Pfam" id="PF14891">
    <property type="entry name" value="Peptidase_M91"/>
    <property type="match status" value="1"/>
</dbReference>
<name>A0A5C4TGQ2_9BACL</name>
<organism evidence="2 3">
    <name type="scientific">Paenibacillus hemerocallicola</name>
    <dbReference type="NCBI Taxonomy" id="1172614"/>
    <lineage>
        <taxon>Bacteria</taxon>
        <taxon>Bacillati</taxon>
        <taxon>Bacillota</taxon>
        <taxon>Bacilli</taxon>
        <taxon>Bacillales</taxon>
        <taxon>Paenibacillaceae</taxon>
        <taxon>Paenibacillus</taxon>
    </lineage>
</organism>
<comment type="caution">
    <text evidence="2">The sequence shown here is derived from an EMBL/GenBank/DDBJ whole genome shotgun (WGS) entry which is preliminary data.</text>
</comment>
<dbReference type="RefSeq" id="WP_139600739.1">
    <property type="nucleotide sequence ID" value="NZ_VDCQ01000003.1"/>
</dbReference>
<evidence type="ECO:0000313" key="2">
    <source>
        <dbReference type="EMBL" id="TNJ67836.1"/>
    </source>
</evidence>